<feature type="transmembrane region" description="Helical" evidence="1">
    <location>
        <begin position="39"/>
        <end position="67"/>
    </location>
</feature>
<organism evidence="2 3">
    <name type="scientific">Tenebrionicola larvae</name>
    <dbReference type="NCBI Taxonomy" id="2815733"/>
    <lineage>
        <taxon>Bacteria</taxon>
        <taxon>Pseudomonadati</taxon>
        <taxon>Pseudomonadota</taxon>
        <taxon>Gammaproteobacteria</taxon>
        <taxon>Enterobacterales</taxon>
        <taxon>Enterobacteriaceae</taxon>
        <taxon>Tenebrionibacter/Tenebrionicola group</taxon>
        <taxon>Tenebrionicola</taxon>
    </lineage>
</organism>
<gene>
    <name evidence="2" type="ORF">JZ788_18055</name>
</gene>
<evidence type="ECO:0000256" key="1">
    <source>
        <dbReference type="SAM" id="Phobius"/>
    </source>
</evidence>
<dbReference type="Proteomes" id="UP000746420">
    <property type="component" value="Unassembled WGS sequence"/>
</dbReference>
<accession>A0A949V5Q4</accession>
<evidence type="ECO:0000313" key="3">
    <source>
        <dbReference type="Proteomes" id="UP000746420"/>
    </source>
</evidence>
<dbReference type="EMBL" id="JAGFEW010000065">
    <property type="protein sequence ID" value="MBV5097564.1"/>
    <property type="molecule type" value="Genomic_DNA"/>
</dbReference>
<dbReference type="AlphaFoldDB" id="A0A949V5Q4"/>
<sequence>MSCQVAVLVVVAATTAAFITTSISTAIVAQTVAVAPFSVSVSVAVADLTLVIAVAVLAVVILALAVARVTPRPVAVILTAVTPGTGRLLVGRPVVIHAVVRLVAPPPAVEVEAVVLPEADVETVGPVL</sequence>
<keyword evidence="1" id="KW-0472">Membrane</keyword>
<keyword evidence="1" id="KW-0812">Transmembrane</keyword>
<dbReference type="RefSeq" id="WP_249939007.1">
    <property type="nucleotide sequence ID" value="NZ_JAGFEW010000065.1"/>
</dbReference>
<evidence type="ECO:0000313" key="2">
    <source>
        <dbReference type="EMBL" id="MBV5097564.1"/>
    </source>
</evidence>
<reference evidence="2 3" key="1">
    <citation type="submission" date="2021-03" db="EMBL/GenBank/DDBJ databases">
        <title>Tenobrionicola molitorae gen. nov., sp. nov. and Tenobrionicola larvae sp. nov., isolated from larvae of the mealworm Tenobrio molitor L., a proposal to transfer Erwinia teleogrylli Liu et al. 2016 to a new genus Entomohabitans as Entomohabitans teleogrylli comb. nov.</title>
        <authorList>
            <person name="Lee S.D."/>
            <person name="Yang H.L."/>
            <person name="Kim I.S."/>
        </authorList>
    </citation>
    <scope>NUCLEOTIDE SEQUENCE [LARGE SCALE GENOMIC DNA]</scope>
    <source>
        <strain evidence="2 3">YMB-R21</strain>
    </source>
</reference>
<keyword evidence="3" id="KW-1185">Reference proteome</keyword>
<comment type="caution">
    <text evidence="2">The sequence shown here is derived from an EMBL/GenBank/DDBJ whole genome shotgun (WGS) entry which is preliminary data.</text>
</comment>
<keyword evidence="1" id="KW-1133">Transmembrane helix</keyword>
<protein>
    <submittedName>
        <fullName evidence="2">Uncharacterized protein</fullName>
    </submittedName>
</protein>
<name>A0A949V5Q4_9ENTR</name>
<proteinExistence type="predicted"/>
<feature type="non-terminal residue" evidence="2">
    <location>
        <position position="128"/>
    </location>
</feature>